<protein>
    <submittedName>
        <fullName evidence="2">Uncharacterized protein</fullName>
    </submittedName>
</protein>
<dbReference type="Proteomes" id="UP000334019">
    <property type="component" value="Chromosome"/>
</dbReference>
<feature type="region of interest" description="Disordered" evidence="1">
    <location>
        <begin position="163"/>
        <end position="187"/>
    </location>
</feature>
<dbReference type="InterPro" id="IPR014942">
    <property type="entry name" value="AbiEii"/>
</dbReference>
<reference evidence="2 3" key="1">
    <citation type="submission" date="2019-11" db="EMBL/GenBank/DDBJ databases">
        <authorList>
            <person name="He Y."/>
        </authorList>
    </citation>
    <scope>NUCLEOTIDE SEQUENCE [LARGE SCALE GENOMIC DNA]</scope>
    <source>
        <strain evidence="2 3">SCSIO 58843</strain>
    </source>
</reference>
<accession>A0A5Q2RKD1</accession>
<proteinExistence type="predicted"/>
<dbReference type="Pfam" id="PF08843">
    <property type="entry name" value="AbiEii"/>
    <property type="match status" value="1"/>
</dbReference>
<name>A0A5Q2RKD1_9ACTN</name>
<evidence type="ECO:0000313" key="3">
    <source>
        <dbReference type="Proteomes" id="UP000334019"/>
    </source>
</evidence>
<dbReference type="KEGG" id="atq:GH723_14970"/>
<dbReference type="EMBL" id="CP045851">
    <property type="protein sequence ID" value="QGG96293.1"/>
    <property type="molecule type" value="Genomic_DNA"/>
</dbReference>
<organism evidence="2 3">
    <name type="scientific">Actinomarinicola tropica</name>
    <dbReference type="NCBI Taxonomy" id="2789776"/>
    <lineage>
        <taxon>Bacteria</taxon>
        <taxon>Bacillati</taxon>
        <taxon>Actinomycetota</taxon>
        <taxon>Acidimicrobiia</taxon>
        <taxon>Acidimicrobiales</taxon>
        <taxon>Iamiaceae</taxon>
        <taxon>Actinomarinicola</taxon>
    </lineage>
</organism>
<dbReference type="AlphaFoldDB" id="A0A5Q2RKD1"/>
<evidence type="ECO:0000313" key="2">
    <source>
        <dbReference type="EMBL" id="QGG96293.1"/>
    </source>
</evidence>
<sequence>MEGFPVKDKPPHNVSVLERWLTEASKETGVAAGRLRRWLGFMVVAAMLDEARHAEDGEPLFLVKGGVAMELRIDSGARATKDFDTAFRASMDAVTGHLDPALRAGHGDFTATRTELEPVKDTGAARCEIKLAYRGKSVMTVKMEVAAVEGGMGDEIDHIPERHLRRPSRRSGVRLPVPRRRGPRPRL</sequence>
<evidence type="ECO:0000256" key="1">
    <source>
        <dbReference type="SAM" id="MobiDB-lite"/>
    </source>
</evidence>
<gene>
    <name evidence="2" type="ORF">GH723_14970</name>
</gene>
<keyword evidence="3" id="KW-1185">Reference proteome</keyword>